<evidence type="ECO:0000256" key="7">
    <source>
        <dbReference type="ARBA" id="ARBA00023015"/>
    </source>
</evidence>
<dbReference type="SUPFAM" id="SSF46689">
    <property type="entry name" value="Homeodomain-like"/>
    <property type="match status" value="1"/>
</dbReference>
<keyword evidence="11" id="KW-0010">Activator</keyword>
<dbReference type="GO" id="GO:0000987">
    <property type="term" value="F:cis-regulatory region sequence-specific DNA binding"/>
    <property type="evidence" value="ECO:0007669"/>
    <property type="project" value="TreeGrafter"/>
</dbReference>
<dbReference type="SMART" id="SM00389">
    <property type="entry name" value="HOX"/>
    <property type="match status" value="1"/>
</dbReference>
<sequence length="409" mass="44575">MAGCTAPGTRLASSSREGGLPITSITTAASSSSSSAEEIEAEASLAVARRNTAKKTRTWVIWETTPKKRLASVCVGCGAQIRDPFILRVSPDLEWHASCLKCAECAQYLDETCTCFVRDGKTYCKRDYVRLFGIKCAKCGVGFSKTDFVMRVRTQVFHLECFRCVACSRQLIPGDEFALREDGLFCRADHELLERAGTADGMGSPGQGGGRPLQLAAEPMSAAGRHHPLRPHVHKQAEKTTRVRTVLNEKQLHTLRTCYAANPRPDALMKEQLVEMTGLSPRVIRVWFQNKRCKDKKRSILMKQIQQQGGDKTNLQGLTGTPLVAGSPVRQDGPGLPVGAVDVQTFHQPPWKALSDFALSSELDQGPFQQLQVNFSEGRPGSNSTGSEITSLSQLPDTPTSIGSSPIEA</sequence>
<dbReference type="InterPro" id="IPR047169">
    <property type="entry name" value="ISL1/2-like"/>
</dbReference>
<keyword evidence="12" id="KW-0804">Transcription</keyword>
<evidence type="ECO:0000256" key="14">
    <source>
        <dbReference type="ARBA" id="ARBA00041167"/>
    </source>
</evidence>
<evidence type="ECO:0000313" key="22">
    <source>
        <dbReference type="RefSeq" id="XP_032829736.1"/>
    </source>
</evidence>
<dbReference type="InterPro" id="IPR001781">
    <property type="entry name" value="Znf_LIM"/>
</dbReference>
<dbReference type="GO" id="GO:0045944">
    <property type="term" value="P:positive regulation of transcription by RNA polymerase II"/>
    <property type="evidence" value="ECO:0007669"/>
    <property type="project" value="InterPro"/>
</dbReference>
<evidence type="ECO:0000259" key="19">
    <source>
        <dbReference type="PROSITE" id="PS50023"/>
    </source>
</evidence>
<keyword evidence="7" id="KW-0805">Transcription regulation</keyword>
<evidence type="ECO:0000256" key="11">
    <source>
        <dbReference type="ARBA" id="ARBA00023159"/>
    </source>
</evidence>
<dbReference type="GO" id="GO:0007409">
    <property type="term" value="P:axonogenesis"/>
    <property type="evidence" value="ECO:0007669"/>
    <property type="project" value="TreeGrafter"/>
</dbReference>
<feature type="domain" description="LIM zinc-binding" evidence="19">
    <location>
        <begin position="72"/>
        <end position="134"/>
    </location>
</feature>
<evidence type="ECO:0000256" key="8">
    <source>
        <dbReference type="ARBA" id="ARBA00023038"/>
    </source>
</evidence>
<dbReference type="KEGG" id="pmrn:116953548"/>
<keyword evidence="21" id="KW-1185">Reference proteome</keyword>
<keyword evidence="4" id="KW-0677">Repeat</keyword>
<dbReference type="InterPro" id="IPR009057">
    <property type="entry name" value="Homeodomain-like_sf"/>
</dbReference>
<dbReference type="CDD" id="cd00086">
    <property type="entry name" value="homeodomain"/>
    <property type="match status" value="1"/>
</dbReference>
<evidence type="ECO:0000256" key="16">
    <source>
        <dbReference type="PROSITE-ProRule" id="PRU00125"/>
    </source>
</evidence>
<feature type="domain" description="LIM zinc-binding" evidence="19">
    <location>
        <begin position="135"/>
        <end position="196"/>
    </location>
</feature>
<dbReference type="PANTHER" id="PTHR24204:SF8">
    <property type="entry name" value="TAILUP, ISOFORM A"/>
    <property type="match status" value="1"/>
</dbReference>
<dbReference type="FunFam" id="1.10.10.60:FF:000041">
    <property type="entry name" value="insulin gene enhancer protein ISL-1"/>
    <property type="match status" value="1"/>
</dbReference>
<evidence type="ECO:0000256" key="13">
    <source>
        <dbReference type="ARBA" id="ARBA00023242"/>
    </source>
</evidence>
<evidence type="ECO:0000256" key="6">
    <source>
        <dbReference type="ARBA" id="ARBA00022833"/>
    </source>
</evidence>
<evidence type="ECO:0000256" key="1">
    <source>
        <dbReference type="ARBA" id="ARBA00004123"/>
    </source>
</evidence>
<keyword evidence="6 16" id="KW-0862">Zinc</keyword>
<dbReference type="CDD" id="cd09366">
    <property type="entry name" value="LIM1_Isl"/>
    <property type="match status" value="1"/>
</dbReference>
<dbReference type="SMART" id="SM00132">
    <property type="entry name" value="LIM"/>
    <property type="match status" value="2"/>
</dbReference>
<evidence type="ECO:0000256" key="4">
    <source>
        <dbReference type="ARBA" id="ARBA00022737"/>
    </source>
</evidence>
<comment type="subcellular location">
    <subcellularLocation>
        <location evidence="1 15 17">Nucleus</location>
    </subcellularLocation>
</comment>
<keyword evidence="2" id="KW-0217">Developmental protein</keyword>
<evidence type="ECO:0000256" key="10">
    <source>
        <dbReference type="ARBA" id="ARBA00023155"/>
    </source>
</evidence>
<dbReference type="Gene3D" id="2.10.110.10">
    <property type="entry name" value="Cysteine Rich Protein"/>
    <property type="match status" value="2"/>
</dbReference>
<gene>
    <name evidence="22" type="primary">ISL1</name>
</gene>
<dbReference type="PROSITE" id="PS00478">
    <property type="entry name" value="LIM_DOMAIN_1"/>
    <property type="match status" value="1"/>
</dbReference>
<accession>A0AAJ7U4K5</accession>
<evidence type="ECO:0000256" key="12">
    <source>
        <dbReference type="ARBA" id="ARBA00023163"/>
    </source>
</evidence>
<feature type="region of interest" description="Disordered" evidence="18">
    <location>
        <begin position="1"/>
        <end position="20"/>
    </location>
</feature>
<keyword evidence="5" id="KW-0221">Differentiation</keyword>
<dbReference type="InterPro" id="IPR017970">
    <property type="entry name" value="Homeobox_CS"/>
</dbReference>
<keyword evidence="8 16" id="KW-0440">LIM domain</keyword>
<dbReference type="RefSeq" id="XP_032829736.1">
    <property type="nucleotide sequence ID" value="XM_032973845.1"/>
</dbReference>
<evidence type="ECO:0000256" key="3">
    <source>
        <dbReference type="ARBA" id="ARBA00022723"/>
    </source>
</evidence>
<feature type="DNA-binding region" description="Homeobox" evidence="15">
    <location>
        <begin position="240"/>
        <end position="299"/>
    </location>
</feature>
<dbReference type="SUPFAM" id="SSF57716">
    <property type="entry name" value="Glucocorticoid receptor-like (DNA-binding domain)"/>
    <property type="match status" value="1"/>
</dbReference>
<keyword evidence="13 15" id="KW-0539">Nucleus</keyword>
<dbReference type="AlphaFoldDB" id="A0AAJ7U4K5"/>
<dbReference type="InterPro" id="IPR001356">
    <property type="entry name" value="HD"/>
</dbReference>
<dbReference type="PANTHER" id="PTHR24204">
    <property type="entry name" value="INSULIN GENE ENHANCER PROTEIN"/>
    <property type="match status" value="1"/>
</dbReference>
<dbReference type="GO" id="GO:0005634">
    <property type="term" value="C:nucleus"/>
    <property type="evidence" value="ECO:0007669"/>
    <property type="project" value="UniProtKB-SubCell"/>
</dbReference>
<organism evidence="21 22">
    <name type="scientific">Petromyzon marinus</name>
    <name type="common">Sea lamprey</name>
    <dbReference type="NCBI Taxonomy" id="7757"/>
    <lineage>
        <taxon>Eukaryota</taxon>
        <taxon>Metazoa</taxon>
        <taxon>Chordata</taxon>
        <taxon>Craniata</taxon>
        <taxon>Vertebrata</taxon>
        <taxon>Cyclostomata</taxon>
        <taxon>Hyperoartia</taxon>
        <taxon>Petromyzontiformes</taxon>
        <taxon>Petromyzontidae</taxon>
        <taxon>Petromyzon</taxon>
    </lineage>
</organism>
<dbReference type="Proteomes" id="UP001318040">
    <property type="component" value="Chromosome 52"/>
</dbReference>
<evidence type="ECO:0000313" key="21">
    <source>
        <dbReference type="Proteomes" id="UP001318040"/>
    </source>
</evidence>
<dbReference type="GO" id="GO:0000981">
    <property type="term" value="F:DNA-binding transcription factor activity, RNA polymerase II-specific"/>
    <property type="evidence" value="ECO:0007669"/>
    <property type="project" value="InterPro"/>
</dbReference>
<dbReference type="CDD" id="cd09374">
    <property type="entry name" value="LIM2_Isl"/>
    <property type="match status" value="1"/>
</dbReference>
<dbReference type="PROSITE" id="PS50023">
    <property type="entry name" value="LIM_DOMAIN_2"/>
    <property type="match status" value="2"/>
</dbReference>
<dbReference type="Gene3D" id="1.10.10.60">
    <property type="entry name" value="Homeodomain-like"/>
    <property type="match status" value="1"/>
</dbReference>
<dbReference type="GO" id="GO:0048665">
    <property type="term" value="P:neuron fate specification"/>
    <property type="evidence" value="ECO:0007669"/>
    <property type="project" value="InterPro"/>
</dbReference>
<reference evidence="22" key="1">
    <citation type="submission" date="2025-08" db="UniProtKB">
        <authorList>
            <consortium name="RefSeq"/>
        </authorList>
    </citation>
    <scope>IDENTIFICATION</scope>
    <source>
        <tissue evidence="22">Sperm</tissue>
    </source>
</reference>
<evidence type="ECO:0000256" key="18">
    <source>
        <dbReference type="SAM" id="MobiDB-lite"/>
    </source>
</evidence>
<dbReference type="Pfam" id="PF00412">
    <property type="entry name" value="LIM"/>
    <property type="match status" value="2"/>
</dbReference>
<evidence type="ECO:0000256" key="9">
    <source>
        <dbReference type="ARBA" id="ARBA00023125"/>
    </source>
</evidence>
<dbReference type="Pfam" id="PF00046">
    <property type="entry name" value="Homeodomain"/>
    <property type="match status" value="1"/>
</dbReference>
<feature type="domain" description="Homeobox" evidence="20">
    <location>
        <begin position="238"/>
        <end position="298"/>
    </location>
</feature>
<evidence type="ECO:0000256" key="5">
    <source>
        <dbReference type="ARBA" id="ARBA00022782"/>
    </source>
</evidence>
<name>A0AAJ7U4K5_PETMA</name>
<dbReference type="FunFam" id="2.10.110.10:FF:000034">
    <property type="entry name" value="Insulin gene enhancer protein ISL"/>
    <property type="match status" value="1"/>
</dbReference>
<dbReference type="GO" id="GO:0046872">
    <property type="term" value="F:metal ion binding"/>
    <property type="evidence" value="ECO:0007669"/>
    <property type="project" value="UniProtKB-KW"/>
</dbReference>
<evidence type="ECO:0000256" key="2">
    <source>
        <dbReference type="ARBA" id="ARBA00022473"/>
    </source>
</evidence>
<keyword evidence="3 16" id="KW-0479">Metal-binding</keyword>
<dbReference type="PROSITE" id="PS00027">
    <property type="entry name" value="HOMEOBOX_1"/>
    <property type="match status" value="1"/>
</dbReference>
<evidence type="ECO:0000256" key="15">
    <source>
        <dbReference type="PROSITE-ProRule" id="PRU00108"/>
    </source>
</evidence>
<evidence type="ECO:0000259" key="20">
    <source>
        <dbReference type="PROSITE" id="PS50071"/>
    </source>
</evidence>
<dbReference type="PROSITE" id="PS50071">
    <property type="entry name" value="HOMEOBOX_2"/>
    <property type="match status" value="1"/>
</dbReference>
<dbReference type="FunFam" id="2.10.110.10:FF:000056">
    <property type="entry name" value="insulin gene enhancer protein ISL-1"/>
    <property type="match status" value="1"/>
</dbReference>
<dbReference type="InterPro" id="IPR047244">
    <property type="entry name" value="ISL1/2-like_LIM1"/>
</dbReference>
<keyword evidence="9 15" id="KW-0238">DNA-binding</keyword>
<proteinExistence type="predicted"/>
<keyword evidence="10 15" id="KW-0371">Homeobox</keyword>
<evidence type="ECO:0000256" key="17">
    <source>
        <dbReference type="RuleBase" id="RU000682"/>
    </source>
</evidence>
<protein>
    <recommendedName>
        <fullName evidence="14">Insulin gene enhancer protein ISL-1</fullName>
    </recommendedName>
</protein>
<feature type="region of interest" description="Disordered" evidence="18">
    <location>
        <begin position="372"/>
        <end position="409"/>
    </location>
</feature>